<feature type="compositionally biased region" description="Polar residues" evidence="1">
    <location>
        <begin position="137"/>
        <end position="152"/>
    </location>
</feature>
<accession>A0A9Q0YCR3</accession>
<evidence type="ECO:0000256" key="1">
    <source>
        <dbReference type="SAM" id="MobiDB-lite"/>
    </source>
</evidence>
<proteinExistence type="predicted"/>
<protein>
    <recommendedName>
        <fullName evidence="4">SET domain-containing protein</fullName>
    </recommendedName>
</protein>
<comment type="caution">
    <text evidence="2">The sequence shown here is derived from an EMBL/GenBank/DDBJ whole genome shotgun (WGS) entry which is preliminary data.</text>
</comment>
<gene>
    <name evidence="2" type="ORF">HOLleu_44185</name>
</gene>
<evidence type="ECO:0000313" key="3">
    <source>
        <dbReference type="Proteomes" id="UP001152320"/>
    </source>
</evidence>
<feature type="compositionally biased region" description="Acidic residues" evidence="1">
    <location>
        <begin position="563"/>
        <end position="580"/>
    </location>
</feature>
<feature type="compositionally biased region" description="Polar residues" evidence="1">
    <location>
        <begin position="16"/>
        <end position="33"/>
    </location>
</feature>
<dbReference type="AlphaFoldDB" id="A0A9Q0YCR3"/>
<dbReference type="Proteomes" id="UP001152320">
    <property type="component" value="Unassembled WGS sequence"/>
</dbReference>
<reference evidence="2" key="1">
    <citation type="submission" date="2021-10" db="EMBL/GenBank/DDBJ databases">
        <title>Tropical sea cucumber genome reveals ecological adaptation and Cuvierian tubules defense mechanism.</title>
        <authorList>
            <person name="Chen T."/>
        </authorList>
    </citation>
    <scope>NUCLEOTIDE SEQUENCE</scope>
    <source>
        <strain evidence="2">Nanhai2018</strain>
        <tissue evidence="2">Muscle</tissue>
    </source>
</reference>
<name>A0A9Q0YCR3_HOLLE</name>
<evidence type="ECO:0000313" key="2">
    <source>
        <dbReference type="EMBL" id="KAJ8018044.1"/>
    </source>
</evidence>
<feature type="region of interest" description="Disordered" evidence="1">
    <location>
        <begin position="13"/>
        <end position="152"/>
    </location>
</feature>
<sequence length="681" mass="76213">MCSDKRGFTVLDISSGVCNDSSSGEETTANTNEMPKIKHTQVIDKELTTDSSSSESEDEDPTYFPRRSPQNEEFDSDTSEEFPFYQRASSPHPSHQVSGEVPALQPNVLECSSSSDASSSSSYVAQHGSPHGEVTDSGHSSDGQKVTSSTDAQGVPYAKPYRLCIFCNSFKSKLSQHIATQHSDVDRVTKAMKLPKAQRVKVFDSFRKEGILKINKQQAKALKPSYHRERACENKGPLVMCNICCGIYSKHYMKRHSNVCLGKSESSPAVVPVPMDLLSHDQDFNTHFANDILCRFRKDAVGKLCINDSWLTKIGKRLWEKQRSKINKKTEFWDLHRYVELRDLVVCRLTLFNARRGGEPSRLLVSEWKDAENNVWIDKQQLEALDDIDKALAGNFKVAYQSGKGSKHLVPVLFPKDTIEPVRKLCDEDIRSAAAIASTNIFLFPTTNGSENHVSGWHAVSNVCEKVDLTNKETLTATKNCHRLSTLFAIIDVPESERQYTYKHMGHSEETNQHIYQAPLAVKELTVVGKCLQTIDEGCAPSCSGTSAESCAASLVVTDGCVTEDETGEGTPEETGDEGLESGIFKHGTPEETGDEGLESGIFKHGRKYSKWINEESSIVKNYFQKYFQGIGDKCLPGRKEVLAFLEENKLNKDWKTIHTKVMNEVRKIEKIAEQRRKQRE</sequence>
<dbReference type="PANTHER" id="PTHR33480:SF1">
    <property type="entry name" value="TYR RECOMBINASE DOMAIN-CONTAINING PROTEIN"/>
    <property type="match status" value="1"/>
</dbReference>
<dbReference type="PANTHER" id="PTHR33480">
    <property type="entry name" value="SET DOMAIN-CONTAINING PROTEIN-RELATED"/>
    <property type="match status" value="1"/>
</dbReference>
<dbReference type="EMBL" id="JAIZAY010000693">
    <property type="protein sequence ID" value="KAJ8018044.1"/>
    <property type="molecule type" value="Genomic_DNA"/>
</dbReference>
<evidence type="ECO:0008006" key="4">
    <source>
        <dbReference type="Google" id="ProtNLM"/>
    </source>
</evidence>
<feature type="compositionally biased region" description="Low complexity" evidence="1">
    <location>
        <begin position="112"/>
        <end position="122"/>
    </location>
</feature>
<feature type="region of interest" description="Disordered" evidence="1">
    <location>
        <begin position="563"/>
        <end position="582"/>
    </location>
</feature>
<dbReference type="OrthoDB" id="10066064at2759"/>
<keyword evidence="3" id="KW-1185">Reference proteome</keyword>
<organism evidence="2 3">
    <name type="scientific">Holothuria leucospilota</name>
    <name type="common">Black long sea cucumber</name>
    <name type="synonym">Mertensiothuria leucospilota</name>
    <dbReference type="NCBI Taxonomy" id="206669"/>
    <lineage>
        <taxon>Eukaryota</taxon>
        <taxon>Metazoa</taxon>
        <taxon>Echinodermata</taxon>
        <taxon>Eleutherozoa</taxon>
        <taxon>Echinozoa</taxon>
        <taxon>Holothuroidea</taxon>
        <taxon>Aspidochirotacea</taxon>
        <taxon>Aspidochirotida</taxon>
        <taxon>Holothuriidae</taxon>
        <taxon>Holothuria</taxon>
    </lineage>
</organism>
<feature type="compositionally biased region" description="Polar residues" evidence="1">
    <location>
        <begin position="87"/>
        <end position="97"/>
    </location>
</feature>